<keyword evidence="1" id="KW-0472">Membrane</keyword>
<dbReference type="EMBL" id="CABO01000041">
    <property type="protein sequence ID" value="CBI02758.1"/>
    <property type="molecule type" value="Genomic_DNA"/>
</dbReference>
<reference evidence="2" key="1">
    <citation type="submission" date="2009-10" db="EMBL/GenBank/DDBJ databases">
        <title>Diversity of trophic interactions inside an arsenic-rich microbial ecosystem.</title>
        <authorList>
            <person name="Bertin P.N."/>
            <person name="Heinrich-Salmeron A."/>
            <person name="Pelletier E."/>
            <person name="Goulhen-Chollet F."/>
            <person name="Arsene-Ploetze F."/>
            <person name="Gallien S."/>
            <person name="Calteau A."/>
            <person name="Vallenet D."/>
            <person name="Casiot C."/>
            <person name="Chane-Woon-Ming B."/>
            <person name="Giloteaux L."/>
            <person name="Barakat M."/>
            <person name="Bonnefoy V."/>
            <person name="Bruneel O."/>
            <person name="Chandler M."/>
            <person name="Cleiss J."/>
            <person name="Duran R."/>
            <person name="Elbaz-Poulichet F."/>
            <person name="Fonknechten N."/>
            <person name="Lauga B."/>
            <person name="Mornico D."/>
            <person name="Ortet P."/>
            <person name="Schaeffer C."/>
            <person name="Siguier P."/>
            <person name="Alexander Thil Smith A."/>
            <person name="Van Dorsselaer A."/>
            <person name="Weissenbach J."/>
            <person name="Medigue C."/>
            <person name="Le Paslier D."/>
        </authorList>
    </citation>
    <scope>NUCLEOTIDE SEQUENCE</scope>
</reference>
<proteinExistence type="predicted"/>
<protein>
    <submittedName>
        <fullName evidence="2">Uncharacterized protein</fullName>
    </submittedName>
</protein>
<comment type="caution">
    <text evidence="2">The sequence shown here is derived from an EMBL/GenBank/DDBJ whole genome shotgun (WGS) entry which is preliminary data.</text>
</comment>
<feature type="transmembrane region" description="Helical" evidence="1">
    <location>
        <begin position="54"/>
        <end position="77"/>
    </location>
</feature>
<keyword evidence="1" id="KW-0812">Transmembrane</keyword>
<gene>
    <name evidence="2" type="ORF">CARN4_2602</name>
</gene>
<feature type="transmembrane region" description="Helical" evidence="1">
    <location>
        <begin position="30"/>
        <end position="48"/>
    </location>
</feature>
<dbReference type="AlphaFoldDB" id="E6Q6D3"/>
<feature type="transmembrane region" description="Helical" evidence="1">
    <location>
        <begin position="6"/>
        <end position="25"/>
    </location>
</feature>
<evidence type="ECO:0000313" key="2">
    <source>
        <dbReference type="EMBL" id="CBI02758.1"/>
    </source>
</evidence>
<evidence type="ECO:0000256" key="1">
    <source>
        <dbReference type="SAM" id="Phobius"/>
    </source>
</evidence>
<keyword evidence="1" id="KW-1133">Transmembrane helix</keyword>
<sequence>MSAHPLITMLPSIILGLLVVIYLYFRRYMGLSVILGGFLFSIMMLLGLERYVPVLAVTWAEWLALATLAFEFVRLVLRRGAPRKGVF</sequence>
<accession>E6Q6D3</accession>
<name>E6Q6D3_9ZZZZ</name>
<organism evidence="2">
    <name type="scientific">mine drainage metagenome</name>
    <dbReference type="NCBI Taxonomy" id="410659"/>
    <lineage>
        <taxon>unclassified sequences</taxon>
        <taxon>metagenomes</taxon>
        <taxon>ecological metagenomes</taxon>
    </lineage>
</organism>